<dbReference type="InterPro" id="IPR001810">
    <property type="entry name" value="F-box_dom"/>
</dbReference>
<feature type="domain" description="F-box" evidence="2">
    <location>
        <begin position="27"/>
        <end position="68"/>
    </location>
</feature>
<dbReference type="SUPFAM" id="SSF81383">
    <property type="entry name" value="F-box domain"/>
    <property type="match status" value="1"/>
</dbReference>
<feature type="region of interest" description="Disordered" evidence="1">
    <location>
        <begin position="1"/>
        <end position="21"/>
    </location>
</feature>
<name>A0A5J9SPX7_9POAL</name>
<dbReference type="Gene3D" id="1.20.1280.50">
    <property type="match status" value="1"/>
</dbReference>
<feature type="non-terminal residue" evidence="3">
    <location>
        <position position="1"/>
    </location>
</feature>
<dbReference type="Pfam" id="PF23635">
    <property type="entry name" value="Beta-prop_AT5G49610-like"/>
    <property type="match status" value="1"/>
</dbReference>
<dbReference type="PANTHER" id="PTHR33207">
    <property type="entry name" value="F-BOX DOMAIN CONTAINING PROTEIN-RELATED"/>
    <property type="match status" value="1"/>
</dbReference>
<gene>
    <name evidence="3" type="ORF">EJB05_53540</name>
</gene>
<reference evidence="3 4" key="1">
    <citation type="journal article" date="2019" name="Sci. Rep.">
        <title>A high-quality genome of Eragrostis curvula grass provides insights into Poaceae evolution and supports new strategies to enhance forage quality.</title>
        <authorList>
            <person name="Carballo J."/>
            <person name="Santos B.A.C.M."/>
            <person name="Zappacosta D."/>
            <person name="Garbus I."/>
            <person name="Selva J.P."/>
            <person name="Gallo C.A."/>
            <person name="Diaz A."/>
            <person name="Albertini E."/>
            <person name="Caccamo M."/>
            <person name="Echenique V."/>
        </authorList>
    </citation>
    <scope>NUCLEOTIDE SEQUENCE [LARGE SCALE GENOMIC DNA]</scope>
    <source>
        <strain evidence="4">cv. Victoria</strain>
        <tissue evidence="3">Leaf</tissue>
    </source>
</reference>
<dbReference type="Pfam" id="PF12937">
    <property type="entry name" value="F-box-like"/>
    <property type="match status" value="1"/>
</dbReference>
<dbReference type="Proteomes" id="UP000324897">
    <property type="component" value="Unassembled WGS sequence"/>
</dbReference>
<comment type="caution">
    <text evidence="3">The sequence shown here is derived from an EMBL/GenBank/DDBJ whole genome shotgun (WGS) entry which is preliminary data.</text>
</comment>
<keyword evidence="4" id="KW-1185">Reference proteome</keyword>
<organism evidence="3 4">
    <name type="scientific">Eragrostis curvula</name>
    <name type="common">weeping love grass</name>
    <dbReference type="NCBI Taxonomy" id="38414"/>
    <lineage>
        <taxon>Eukaryota</taxon>
        <taxon>Viridiplantae</taxon>
        <taxon>Streptophyta</taxon>
        <taxon>Embryophyta</taxon>
        <taxon>Tracheophyta</taxon>
        <taxon>Spermatophyta</taxon>
        <taxon>Magnoliopsida</taxon>
        <taxon>Liliopsida</taxon>
        <taxon>Poales</taxon>
        <taxon>Poaceae</taxon>
        <taxon>PACMAD clade</taxon>
        <taxon>Chloridoideae</taxon>
        <taxon>Eragrostideae</taxon>
        <taxon>Eragrostidinae</taxon>
        <taxon>Eragrostis</taxon>
    </lineage>
</organism>
<protein>
    <recommendedName>
        <fullName evidence="2">F-box domain-containing protein</fullName>
    </recommendedName>
</protein>
<dbReference type="InterPro" id="IPR036047">
    <property type="entry name" value="F-box-like_dom_sf"/>
</dbReference>
<sequence>MAAGSSPTHRPPVKRRKKPSTTTVAALGEDILLEIFLRLPSLATLVRAALTCRGWRRAVASSPAFRRRFRELHPAPLLGLFFETSSVVQTLPAFPSFVPARRRDRDLSAVVRGGDFFLTSIQEHPDLPHSWDIVDCRGGYVLIMNGDQETMAVINPLARRSERFFDLGHEDTLEDSRGFPVCHNPCLICSDEDPTSFRVVMIANDESRVRATFFSSDTGKWSICPWVDLPAKPGRGKFWLLRCNMQANGSLYCVYKNRKHMVTLDTATWEFSVDELPRCLRNRRCSFVVGETRDGAPCIVYAIDFKVGLLLRGADADGAEGWMLDRVVPLETELGQILGQQMDNYNELKVVAVRDGFGYLATSMFNHGPAPSWFFSLCLKTMKLETLFQRTRDTGVHPYVMTWPSSLVGNRGTFALEDGTGNA</sequence>
<dbReference type="EMBL" id="RWGY01000504">
    <property type="protein sequence ID" value="TVU01021.1"/>
    <property type="molecule type" value="Genomic_DNA"/>
</dbReference>
<evidence type="ECO:0000259" key="2">
    <source>
        <dbReference type="SMART" id="SM00256"/>
    </source>
</evidence>
<evidence type="ECO:0000256" key="1">
    <source>
        <dbReference type="SAM" id="MobiDB-lite"/>
    </source>
</evidence>
<accession>A0A5J9SPX7</accession>
<dbReference type="Gramene" id="TVU01021">
    <property type="protein sequence ID" value="TVU01021"/>
    <property type="gene ID" value="EJB05_53540"/>
</dbReference>
<dbReference type="InterPro" id="IPR056594">
    <property type="entry name" value="AT5G49610-like_b-prop"/>
</dbReference>
<proteinExistence type="predicted"/>
<dbReference type="SMART" id="SM00256">
    <property type="entry name" value="FBOX"/>
    <property type="match status" value="1"/>
</dbReference>
<evidence type="ECO:0000313" key="4">
    <source>
        <dbReference type="Proteomes" id="UP000324897"/>
    </source>
</evidence>
<dbReference type="AlphaFoldDB" id="A0A5J9SPX7"/>
<dbReference type="OrthoDB" id="602193at2759"/>
<evidence type="ECO:0000313" key="3">
    <source>
        <dbReference type="EMBL" id="TVU01021.1"/>
    </source>
</evidence>